<dbReference type="CDD" id="cd00609">
    <property type="entry name" value="AAT_like"/>
    <property type="match status" value="1"/>
</dbReference>
<organism evidence="7 8">
    <name type="scientific">Pichia membranifaciens NRRL Y-2026</name>
    <dbReference type="NCBI Taxonomy" id="763406"/>
    <lineage>
        <taxon>Eukaryota</taxon>
        <taxon>Fungi</taxon>
        <taxon>Dikarya</taxon>
        <taxon>Ascomycota</taxon>
        <taxon>Saccharomycotina</taxon>
        <taxon>Pichiomycetes</taxon>
        <taxon>Pichiales</taxon>
        <taxon>Pichiaceae</taxon>
        <taxon>Pichia</taxon>
    </lineage>
</organism>
<evidence type="ECO:0000313" key="8">
    <source>
        <dbReference type="Proteomes" id="UP000094455"/>
    </source>
</evidence>
<dbReference type="GO" id="GO:0019878">
    <property type="term" value="P:lysine biosynthetic process via aminoadipic acid"/>
    <property type="evidence" value="ECO:0007669"/>
    <property type="project" value="TreeGrafter"/>
</dbReference>
<evidence type="ECO:0000256" key="5">
    <source>
        <dbReference type="ARBA" id="ARBA00022898"/>
    </source>
</evidence>
<dbReference type="AlphaFoldDB" id="A0A1E3ND83"/>
<evidence type="ECO:0000256" key="3">
    <source>
        <dbReference type="ARBA" id="ARBA00022576"/>
    </source>
</evidence>
<dbReference type="GO" id="GO:0006571">
    <property type="term" value="P:tyrosine biosynthetic process"/>
    <property type="evidence" value="ECO:0007669"/>
    <property type="project" value="TreeGrafter"/>
</dbReference>
<dbReference type="PANTHER" id="PTHR42790">
    <property type="entry name" value="AMINOTRANSFERASE"/>
    <property type="match status" value="1"/>
</dbReference>
<comment type="cofactor">
    <cofactor evidence="1">
        <name>pyridoxal 5'-phosphate</name>
        <dbReference type="ChEBI" id="CHEBI:597326"/>
    </cofactor>
</comment>
<proteinExistence type="inferred from homology"/>
<dbReference type="GO" id="GO:0030170">
    <property type="term" value="F:pyridoxal phosphate binding"/>
    <property type="evidence" value="ECO:0007669"/>
    <property type="project" value="InterPro"/>
</dbReference>
<sequence length="474" mass="52587">MTDNESPLLALVSQRARGRVPHDFWHDVPKVANPHPKPIQLIGGLPNYQFFPIKGADVQLRDAPFYNTTADTFRSVDVSSDSARIDIKAALQYSEVGGLEPLLEQIRGFVKRVVRPKLQSWEVQCTLGGADGIAKTFDVLVDPGDTVLFEEFTFVPVLGSLVERGGIAVPVRLSAVTEFDYGNELETLLENWTTLKPGLPKPKALYTIPNGHNPLGLAQTIEHKKRVIALAEKHNFAIIEDEPYSYLNFDKYGDPATSYSLSNDEFIASLNPSYTTLDTSGRVVRVETFSKIFAPGMRLGFVVADKALMPFYSGSAAVLTRSPNGYSQMFLNNTILQLGGVEGWIHWITKVRNEYLQRKNVYVGALLSSPAYTKGYLSPIDPSCGMFVSVVINVDKHPRFSGANVHELMELFYVKAVEAGVLVVLGRNMSVDKQLSEPRSNFVRTAISFVDTHDVLREAVNRLSEAAVRLFEDE</sequence>
<dbReference type="EMBL" id="KV454009">
    <property type="protein sequence ID" value="ODQ44081.1"/>
    <property type="molecule type" value="Genomic_DNA"/>
</dbReference>
<dbReference type="SUPFAM" id="SSF53383">
    <property type="entry name" value="PLP-dependent transferases"/>
    <property type="match status" value="1"/>
</dbReference>
<feature type="domain" description="Aminotransferase class I/classII large" evidence="6">
    <location>
        <begin position="87"/>
        <end position="462"/>
    </location>
</feature>
<dbReference type="OrthoDB" id="691673at2759"/>
<dbReference type="GO" id="GO:0047536">
    <property type="term" value="F:2-aminoadipate transaminase activity"/>
    <property type="evidence" value="ECO:0007669"/>
    <property type="project" value="TreeGrafter"/>
</dbReference>
<evidence type="ECO:0000256" key="1">
    <source>
        <dbReference type="ARBA" id="ARBA00001933"/>
    </source>
</evidence>
<evidence type="ECO:0000259" key="6">
    <source>
        <dbReference type="Pfam" id="PF00155"/>
    </source>
</evidence>
<keyword evidence="8" id="KW-1185">Reference proteome</keyword>
<keyword evidence="5" id="KW-0663">Pyridoxal phosphate</keyword>
<keyword evidence="3" id="KW-0032">Aminotransferase</keyword>
<reference evidence="7 8" key="1">
    <citation type="journal article" date="2016" name="Proc. Natl. Acad. Sci. U.S.A.">
        <title>Comparative genomics of biotechnologically important yeasts.</title>
        <authorList>
            <person name="Riley R."/>
            <person name="Haridas S."/>
            <person name="Wolfe K.H."/>
            <person name="Lopes M.R."/>
            <person name="Hittinger C.T."/>
            <person name="Goeker M."/>
            <person name="Salamov A.A."/>
            <person name="Wisecaver J.H."/>
            <person name="Long T.M."/>
            <person name="Calvey C.H."/>
            <person name="Aerts A.L."/>
            <person name="Barry K.W."/>
            <person name="Choi C."/>
            <person name="Clum A."/>
            <person name="Coughlan A.Y."/>
            <person name="Deshpande S."/>
            <person name="Douglass A.P."/>
            <person name="Hanson S.J."/>
            <person name="Klenk H.-P."/>
            <person name="LaButti K.M."/>
            <person name="Lapidus A."/>
            <person name="Lindquist E.A."/>
            <person name="Lipzen A.M."/>
            <person name="Meier-Kolthoff J.P."/>
            <person name="Ohm R.A."/>
            <person name="Otillar R.P."/>
            <person name="Pangilinan J.L."/>
            <person name="Peng Y."/>
            <person name="Rokas A."/>
            <person name="Rosa C.A."/>
            <person name="Scheuner C."/>
            <person name="Sibirny A.A."/>
            <person name="Slot J.C."/>
            <person name="Stielow J.B."/>
            <person name="Sun H."/>
            <person name="Kurtzman C.P."/>
            <person name="Blackwell M."/>
            <person name="Grigoriev I.V."/>
            <person name="Jeffries T.W."/>
        </authorList>
    </citation>
    <scope>NUCLEOTIDE SEQUENCE [LARGE SCALE GENOMIC DNA]</scope>
    <source>
        <strain evidence="7 8">NRRL Y-2026</strain>
    </source>
</reference>
<dbReference type="InterPro" id="IPR004839">
    <property type="entry name" value="Aminotransferase_I/II_large"/>
</dbReference>
<dbReference type="GeneID" id="30181599"/>
<dbReference type="InterPro" id="IPR015421">
    <property type="entry name" value="PyrdxlP-dep_Trfase_major"/>
</dbReference>
<dbReference type="Proteomes" id="UP000094455">
    <property type="component" value="Unassembled WGS sequence"/>
</dbReference>
<protein>
    <recommendedName>
        <fullName evidence="6">Aminotransferase class I/classII large domain-containing protein</fullName>
    </recommendedName>
</protein>
<dbReference type="Gene3D" id="3.40.640.10">
    <property type="entry name" value="Type I PLP-dependent aspartate aminotransferase-like (Major domain)"/>
    <property type="match status" value="1"/>
</dbReference>
<dbReference type="GO" id="GO:0009074">
    <property type="term" value="P:aromatic amino acid family catabolic process"/>
    <property type="evidence" value="ECO:0007669"/>
    <property type="project" value="TreeGrafter"/>
</dbReference>
<dbReference type="Pfam" id="PF00155">
    <property type="entry name" value="Aminotran_1_2"/>
    <property type="match status" value="1"/>
</dbReference>
<evidence type="ECO:0000256" key="4">
    <source>
        <dbReference type="ARBA" id="ARBA00022679"/>
    </source>
</evidence>
<comment type="similarity">
    <text evidence="2">Belongs to the class-I pyridoxal-phosphate-dependent aminotransferase family.</text>
</comment>
<dbReference type="RefSeq" id="XP_019015194.1">
    <property type="nucleotide sequence ID" value="XM_019164912.1"/>
</dbReference>
<evidence type="ECO:0000256" key="2">
    <source>
        <dbReference type="ARBA" id="ARBA00007441"/>
    </source>
</evidence>
<evidence type="ECO:0000313" key="7">
    <source>
        <dbReference type="EMBL" id="ODQ44081.1"/>
    </source>
</evidence>
<gene>
    <name evidence="7" type="ORF">PICMEDRAFT_74919</name>
</gene>
<accession>A0A1E3ND83</accession>
<dbReference type="PANTHER" id="PTHR42790:SF2">
    <property type="entry name" value="AROMATIC AMINO ACID AMINOTRANSFERASE 2"/>
    <property type="match status" value="1"/>
</dbReference>
<name>A0A1E3ND83_9ASCO</name>
<dbReference type="InterPro" id="IPR015424">
    <property type="entry name" value="PyrdxlP-dep_Trfase"/>
</dbReference>
<keyword evidence="4" id="KW-0808">Transferase</keyword>
<dbReference type="GO" id="GO:0008793">
    <property type="term" value="F:aromatic-amino-acid transaminase activity"/>
    <property type="evidence" value="ECO:0007669"/>
    <property type="project" value="TreeGrafter"/>
</dbReference>
<dbReference type="STRING" id="763406.A0A1E3ND83"/>
<dbReference type="InterPro" id="IPR050859">
    <property type="entry name" value="Class-I_PLP-dep_aminotransf"/>
</dbReference>